<feature type="region of interest" description="Disordered" evidence="1">
    <location>
        <begin position="1"/>
        <end position="25"/>
    </location>
</feature>
<evidence type="ECO:0000256" key="1">
    <source>
        <dbReference type="SAM" id="MobiDB-lite"/>
    </source>
</evidence>
<dbReference type="SUPFAM" id="SSF52200">
    <property type="entry name" value="Toll/Interleukin receptor TIR domain"/>
    <property type="match status" value="1"/>
</dbReference>
<feature type="compositionally biased region" description="Polar residues" evidence="1">
    <location>
        <begin position="529"/>
        <end position="546"/>
    </location>
</feature>
<dbReference type="InterPro" id="IPR000157">
    <property type="entry name" value="TIR_dom"/>
</dbReference>
<name>A0A8B8AJX2_CRAVI</name>
<keyword evidence="3" id="KW-1185">Reference proteome</keyword>
<dbReference type="InterPro" id="IPR011989">
    <property type="entry name" value="ARM-like"/>
</dbReference>
<dbReference type="Gene3D" id="3.40.50.10140">
    <property type="entry name" value="Toll/interleukin-1 receptor homology (TIR) domain"/>
    <property type="match status" value="1"/>
</dbReference>
<dbReference type="Proteomes" id="UP000694844">
    <property type="component" value="Chromosome 7"/>
</dbReference>
<evidence type="ECO:0000313" key="3">
    <source>
        <dbReference type="Proteomes" id="UP000694844"/>
    </source>
</evidence>
<dbReference type="SUPFAM" id="SSF48371">
    <property type="entry name" value="ARM repeat"/>
    <property type="match status" value="1"/>
</dbReference>
<feature type="compositionally biased region" description="Polar residues" evidence="1">
    <location>
        <begin position="1"/>
        <end position="23"/>
    </location>
</feature>
<dbReference type="InterPro" id="IPR016024">
    <property type="entry name" value="ARM-type_fold"/>
</dbReference>
<dbReference type="RefSeq" id="XP_022291842.1">
    <property type="nucleotide sequence ID" value="XM_022436134.1"/>
</dbReference>
<dbReference type="Gene3D" id="1.25.10.10">
    <property type="entry name" value="Leucine-rich Repeat Variant"/>
    <property type="match status" value="1"/>
</dbReference>
<reference evidence="4" key="1">
    <citation type="submission" date="2025-08" db="UniProtKB">
        <authorList>
            <consortium name="RefSeq"/>
        </authorList>
    </citation>
    <scope>IDENTIFICATION</scope>
    <source>
        <tissue evidence="4">Whole sample</tissue>
    </source>
</reference>
<dbReference type="KEGG" id="cvn:111103105"/>
<evidence type="ECO:0000259" key="2">
    <source>
        <dbReference type="Pfam" id="PF13676"/>
    </source>
</evidence>
<dbReference type="InterPro" id="IPR035897">
    <property type="entry name" value="Toll_tir_struct_dom_sf"/>
</dbReference>
<dbReference type="Pfam" id="PF13676">
    <property type="entry name" value="TIR_2"/>
    <property type="match status" value="1"/>
</dbReference>
<protein>
    <submittedName>
        <fullName evidence="4">Uncharacterized protein LOC111103105</fullName>
    </submittedName>
</protein>
<dbReference type="PANTHER" id="PTHR46270:SF2">
    <property type="entry name" value="TIR DOMAIN-CONTAINING PROTEIN"/>
    <property type="match status" value="1"/>
</dbReference>
<proteinExistence type="predicted"/>
<feature type="region of interest" description="Disordered" evidence="1">
    <location>
        <begin position="520"/>
        <end position="568"/>
    </location>
</feature>
<dbReference type="GO" id="GO:0007165">
    <property type="term" value="P:signal transduction"/>
    <property type="evidence" value="ECO:0007669"/>
    <property type="project" value="InterPro"/>
</dbReference>
<evidence type="ECO:0000313" key="4">
    <source>
        <dbReference type="RefSeq" id="XP_022291842.1"/>
    </source>
</evidence>
<dbReference type="PANTHER" id="PTHR46270">
    <property type="entry name" value="ARMADILLO-TYPE FOLD-RELATED"/>
    <property type="match status" value="1"/>
</dbReference>
<accession>A0A8B8AJX2</accession>
<sequence>MLNLKTTMFSSKVHTADSESGTANKKEELVSRIRDGIETALSEIRQGRSQGKPLDSTEVTSALWELGDAFGSIMITGLKLSEKFRFGNELSAKVYQEGNLLDDMAEFCLKRRKKLPAITLTEEAIWSFYMNVTVFCPEVSRKISESKDLLTYGRDALDAIRIPYIKGKADASQKLMVQVIRSTTHNMCTFCDVTVTSVRAAGYLPVYLKYLESDVKENDSVLTLASASDIMNEHDASMMGNQADVEYMMCGIEEAIRCDLGQSKGWFAFEFAKIIGNLAIFDANKKTLVEYGVVGPLVKLAKQTEEIEQITATRTLAQLAFDDDNKKTFVSDEETDVVSTLFDLAKSSPFQVVRESAKGVLWTLSEHLHSSKKYADLAHDFFEHKAKGHVMISYSREQRPLLLRIKQAITEAGFPVWMDIEQMRENVYDRMAEAIQNASVVLISMSYSYQRSEYCRREAAYASSLRRARIPLLVDPDYTAEGWLALMTAGDYHYDFVRKPFETKIVELIQELERRCVPSGEDKMDGITKQESVTKQPDAHVTSSHGHPTYSVPSAHGQNREPASAVQSETTCCRKHAKRWKKFAKLNKEQFGTWLEKRHLPGEIFGNYRAKDVVFLAQMKEEAPEFYYKHVMKLFKTKNKLEALQMAADFTRSLEHLKVSDGES</sequence>
<organism evidence="3 4">
    <name type="scientific">Crassostrea virginica</name>
    <name type="common">Eastern oyster</name>
    <dbReference type="NCBI Taxonomy" id="6565"/>
    <lineage>
        <taxon>Eukaryota</taxon>
        <taxon>Metazoa</taxon>
        <taxon>Spiralia</taxon>
        <taxon>Lophotrochozoa</taxon>
        <taxon>Mollusca</taxon>
        <taxon>Bivalvia</taxon>
        <taxon>Autobranchia</taxon>
        <taxon>Pteriomorphia</taxon>
        <taxon>Ostreida</taxon>
        <taxon>Ostreoidea</taxon>
        <taxon>Ostreidae</taxon>
        <taxon>Crassostrea</taxon>
    </lineage>
</organism>
<dbReference type="OrthoDB" id="9978456at2759"/>
<feature type="domain" description="TIR" evidence="2">
    <location>
        <begin position="390"/>
        <end position="502"/>
    </location>
</feature>
<gene>
    <name evidence="4" type="primary">LOC111103105</name>
</gene>
<dbReference type="AlphaFoldDB" id="A0A8B8AJX2"/>
<dbReference type="GeneID" id="111103105"/>